<keyword evidence="2" id="KW-1185">Reference proteome</keyword>
<dbReference type="AlphaFoldDB" id="A0A5A7Q1X9"/>
<proteinExistence type="predicted"/>
<accession>A0A5A7Q1X9</accession>
<keyword evidence="1" id="KW-0808">Transferase</keyword>
<dbReference type="EMBL" id="BKCP01005572">
    <property type="protein sequence ID" value="GER39139.1"/>
    <property type="molecule type" value="Genomic_DNA"/>
</dbReference>
<sequence length="109" mass="11963">MVTGKGLVVFRTSDLEYKPRRKTLSQAYHRQSPIALLPSNGKLAQRAGAGTRSNECSTGNTTLLQLHFLKLMEVRSDEEVPVPPEPTTFDILKALFSPKGRGVPIETLG</sequence>
<keyword evidence="1" id="KW-0489">Methyltransferase</keyword>
<evidence type="ECO:0000313" key="2">
    <source>
        <dbReference type="Proteomes" id="UP000325081"/>
    </source>
</evidence>
<comment type="caution">
    <text evidence="1">The sequence shown here is derived from an EMBL/GenBank/DDBJ whole genome shotgun (WGS) entry which is preliminary data.</text>
</comment>
<protein>
    <submittedName>
        <fullName evidence="1">S-adenosyl-L-methionine-dependentmethyltransferases superfamily protein</fullName>
    </submittedName>
</protein>
<name>A0A5A7Q1X9_STRAF</name>
<dbReference type="GO" id="GO:0032259">
    <property type="term" value="P:methylation"/>
    <property type="evidence" value="ECO:0007669"/>
    <property type="project" value="UniProtKB-KW"/>
</dbReference>
<dbReference type="Proteomes" id="UP000325081">
    <property type="component" value="Unassembled WGS sequence"/>
</dbReference>
<gene>
    <name evidence="1" type="ORF">STAS_15663</name>
</gene>
<organism evidence="1 2">
    <name type="scientific">Striga asiatica</name>
    <name type="common">Asiatic witchweed</name>
    <name type="synonym">Buchnera asiatica</name>
    <dbReference type="NCBI Taxonomy" id="4170"/>
    <lineage>
        <taxon>Eukaryota</taxon>
        <taxon>Viridiplantae</taxon>
        <taxon>Streptophyta</taxon>
        <taxon>Embryophyta</taxon>
        <taxon>Tracheophyta</taxon>
        <taxon>Spermatophyta</taxon>
        <taxon>Magnoliopsida</taxon>
        <taxon>eudicotyledons</taxon>
        <taxon>Gunneridae</taxon>
        <taxon>Pentapetalae</taxon>
        <taxon>asterids</taxon>
        <taxon>lamiids</taxon>
        <taxon>Lamiales</taxon>
        <taxon>Orobanchaceae</taxon>
        <taxon>Buchnereae</taxon>
        <taxon>Striga</taxon>
    </lineage>
</organism>
<reference evidence="2" key="1">
    <citation type="journal article" date="2019" name="Curr. Biol.">
        <title>Genome Sequence of Striga asiatica Provides Insight into the Evolution of Plant Parasitism.</title>
        <authorList>
            <person name="Yoshida S."/>
            <person name="Kim S."/>
            <person name="Wafula E.K."/>
            <person name="Tanskanen J."/>
            <person name="Kim Y.M."/>
            <person name="Honaas L."/>
            <person name="Yang Z."/>
            <person name="Spallek T."/>
            <person name="Conn C.E."/>
            <person name="Ichihashi Y."/>
            <person name="Cheong K."/>
            <person name="Cui S."/>
            <person name="Der J.P."/>
            <person name="Gundlach H."/>
            <person name="Jiao Y."/>
            <person name="Hori C."/>
            <person name="Ishida J.K."/>
            <person name="Kasahara H."/>
            <person name="Kiba T."/>
            <person name="Kim M.S."/>
            <person name="Koo N."/>
            <person name="Laohavisit A."/>
            <person name="Lee Y.H."/>
            <person name="Lumba S."/>
            <person name="McCourt P."/>
            <person name="Mortimer J.C."/>
            <person name="Mutuku J.M."/>
            <person name="Nomura T."/>
            <person name="Sasaki-Sekimoto Y."/>
            <person name="Seto Y."/>
            <person name="Wang Y."/>
            <person name="Wakatake T."/>
            <person name="Sakakibara H."/>
            <person name="Demura T."/>
            <person name="Yamaguchi S."/>
            <person name="Yoneyama K."/>
            <person name="Manabe R.I."/>
            <person name="Nelson D.C."/>
            <person name="Schulman A.H."/>
            <person name="Timko M.P."/>
            <person name="dePamphilis C.W."/>
            <person name="Choi D."/>
            <person name="Shirasu K."/>
        </authorList>
    </citation>
    <scope>NUCLEOTIDE SEQUENCE [LARGE SCALE GENOMIC DNA]</scope>
    <source>
        <strain evidence="2">cv. UVA1</strain>
    </source>
</reference>
<dbReference type="GO" id="GO:0008168">
    <property type="term" value="F:methyltransferase activity"/>
    <property type="evidence" value="ECO:0007669"/>
    <property type="project" value="UniProtKB-KW"/>
</dbReference>
<evidence type="ECO:0000313" key="1">
    <source>
        <dbReference type="EMBL" id="GER39139.1"/>
    </source>
</evidence>